<name>A0A655WGB4_VIBCL</name>
<dbReference type="Proteomes" id="UP000046067">
    <property type="component" value="Unassembled WGS sequence"/>
</dbReference>
<accession>A0A655WGB4</accession>
<protein>
    <submittedName>
        <fullName evidence="1">Uncharacterized protein</fullName>
    </submittedName>
</protein>
<sequence>MLGTGFQIHHRVEVRALKRYLVHLRFKRCHQPGFKEQRYRHLRQLWYPFVNKMPFTVMLLCLLGRVINADGVGARYPCLHLKLRVMNARFKIEKQLRQISHARSPIDIHMMS</sequence>
<evidence type="ECO:0000313" key="2">
    <source>
        <dbReference type="Proteomes" id="UP000046067"/>
    </source>
</evidence>
<reference evidence="1 2" key="1">
    <citation type="submission" date="2015-07" db="EMBL/GenBank/DDBJ databases">
        <authorList>
            <consortium name="Pathogen Informatics"/>
        </authorList>
    </citation>
    <scope>NUCLEOTIDE SEQUENCE [LARGE SCALE GENOMIC DNA]</scope>
    <source>
        <strain evidence="1 2">A325</strain>
    </source>
</reference>
<proteinExistence type="predicted"/>
<dbReference type="EMBL" id="CWQJ01000006">
    <property type="protein sequence ID" value="CSB88315.1"/>
    <property type="molecule type" value="Genomic_DNA"/>
</dbReference>
<dbReference type="AlphaFoldDB" id="A0A655WGB4"/>
<evidence type="ECO:0000313" key="1">
    <source>
        <dbReference type="EMBL" id="CSB88315.1"/>
    </source>
</evidence>
<gene>
    <name evidence="1" type="ORF">ERS013201_01204</name>
</gene>
<organism evidence="1 2">
    <name type="scientific">Vibrio cholerae</name>
    <dbReference type="NCBI Taxonomy" id="666"/>
    <lineage>
        <taxon>Bacteria</taxon>
        <taxon>Pseudomonadati</taxon>
        <taxon>Pseudomonadota</taxon>
        <taxon>Gammaproteobacteria</taxon>
        <taxon>Vibrionales</taxon>
        <taxon>Vibrionaceae</taxon>
        <taxon>Vibrio</taxon>
    </lineage>
</organism>